<dbReference type="Proteomes" id="UP000199202">
    <property type="component" value="Unassembled WGS sequence"/>
</dbReference>
<protein>
    <submittedName>
        <fullName evidence="1">Uncharacterized protein</fullName>
    </submittedName>
</protein>
<reference evidence="1 2" key="1">
    <citation type="submission" date="2016-10" db="EMBL/GenBank/DDBJ databases">
        <authorList>
            <person name="de Groot N.N."/>
        </authorList>
    </citation>
    <scope>NUCLEOTIDE SEQUENCE [LARGE SCALE GENOMIC DNA]</scope>
    <source>
        <strain evidence="1 2">CGMCC 4.6533</strain>
    </source>
</reference>
<dbReference type="AlphaFoldDB" id="A0A1G9VIJ5"/>
<proteinExistence type="predicted"/>
<keyword evidence="2" id="KW-1185">Reference proteome</keyword>
<dbReference type="RefSeq" id="WP_143044308.1">
    <property type="nucleotide sequence ID" value="NZ_FNDJ01000053.1"/>
</dbReference>
<dbReference type="EMBL" id="FNDJ01000053">
    <property type="protein sequence ID" value="SDM71979.1"/>
    <property type="molecule type" value="Genomic_DNA"/>
</dbReference>
<dbReference type="OrthoDB" id="4337418at2"/>
<evidence type="ECO:0000313" key="2">
    <source>
        <dbReference type="Proteomes" id="UP000199202"/>
    </source>
</evidence>
<gene>
    <name evidence="1" type="ORF">SAMN05421869_15338</name>
</gene>
<organism evidence="1 2">
    <name type="scientific">Nonomuraea jiangxiensis</name>
    <dbReference type="NCBI Taxonomy" id="633440"/>
    <lineage>
        <taxon>Bacteria</taxon>
        <taxon>Bacillati</taxon>
        <taxon>Actinomycetota</taxon>
        <taxon>Actinomycetes</taxon>
        <taxon>Streptosporangiales</taxon>
        <taxon>Streptosporangiaceae</taxon>
        <taxon>Nonomuraea</taxon>
    </lineage>
</organism>
<name>A0A1G9VIJ5_9ACTN</name>
<sequence length="94" mass="10241">MRRPEIHLYPDDPEVLQQAAAAINPLRLDSAAPVTTADNRVKDPTADIEIRHGHDGWWYPFAATGHDWQLIALPAGRQPSCSPLVLVYGSGSSA</sequence>
<evidence type="ECO:0000313" key="1">
    <source>
        <dbReference type="EMBL" id="SDM71979.1"/>
    </source>
</evidence>
<accession>A0A1G9VIJ5</accession>